<keyword evidence="2" id="KW-0813">Transport</keyword>
<evidence type="ECO:0000313" key="8">
    <source>
        <dbReference type="Proteomes" id="UP001177080"/>
    </source>
</evidence>
<dbReference type="PANTHER" id="PTHR12778:SF10">
    <property type="entry name" value="MAJOR FACILITATOR SUPERFAMILY DOMAIN-CONTAINING PROTEIN 3"/>
    <property type="match status" value="1"/>
</dbReference>
<feature type="transmembrane region" description="Helical" evidence="6">
    <location>
        <begin position="271"/>
        <end position="292"/>
    </location>
</feature>
<evidence type="ECO:0000313" key="7">
    <source>
        <dbReference type="EMBL" id="MDO6124510.1"/>
    </source>
</evidence>
<feature type="transmembrane region" description="Helical" evidence="6">
    <location>
        <begin position="299"/>
        <end position="323"/>
    </location>
</feature>
<reference evidence="7" key="1">
    <citation type="submission" date="2022-04" db="EMBL/GenBank/DDBJ databases">
        <title>Shinella lacus sp. nov., a novel member of the genus Shinella from water.</title>
        <authorList>
            <person name="Deng Y."/>
        </authorList>
    </citation>
    <scope>NUCLEOTIDE SEQUENCE</scope>
    <source>
        <strain evidence="7">JCM 31239</strain>
    </source>
</reference>
<feature type="transmembrane region" description="Helical" evidence="6">
    <location>
        <begin position="367"/>
        <end position="387"/>
    </location>
</feature>
<evidence type="ECO:0000256" key="4">
    <source>
        <dbReference type="ARBA" id="ARBA00022989"/>
    </source>
</evidence>
<dbReference type="Pfam" id="PF13000">
    <property type="entry name" value="Acatn"/>
    <property type="match status" value="1"/>
</dbReference>
<feature type="transmembrane region" description="Helical" evidence="6">
    <location>
        <begin position="189"/>
        <end position="209"/>
    </location>
</feature>
<dbReference type="Gene3D" id="1.20.1250.20">
    <property type="entry name" value="MFS general substrate transporter like domains"/>
    <property type="match status" value="1"/>
</dbReference>
<dbReference type="InterPro" id="IPR036259">
    <property type="entry name" value="MFS_trans_sf"/>
</dbReference>
<gene>
    <name evidence="7" type="ORF">GB928_025280</name>
</gene>
<evidence type="ECO:0000256" key="2">
    <source>
        <dbReference type="ARBA" id="ARBA00022448"/>
    </source>
</evidence>
<dbReference type="InterPro" id="IPR004752">
    <property type="entry name" value="AmpG_permease/AT-1"/>
</dbReference>
<dbReference type="SUPFAM" id="SSF103473">
    <property type="entry name" value="MFS general substrate transporter"/>
    <property type="match status" value="1"/>
</dbReference>
<feature type="transmembrane region" description="Helical" evidence="6">
    <location>
        <begin position="97"/>
        <end position="116"/>
    </location>
</feature>
<dbReference type="EMBL" id="WHSC02000013">
    <property type="protein sequence ID" value="MDO6124510.1"/>
    <property type="molecule type" value="Genomic_DNA"/>
</dbReference>
<proteinExistence type="predicted"/>
<organism evidence="7 8">
    <name type="scientific">Shinella curvata</name>
    <dbReference type="NCBI Taxonomy" id="1817964"/>
    <lineage>
        <taxon>Bacteria</taxon>
        <taxon>Pseudomonadati</taxon>
        <taxon>Pseudomonadota</taxon>
        <taxon>Alphaproteobacteria</taxon>
        <taxon>Hyphomicrobiales</taxon>
        <taxon>Rhizobiaceae</taxon>
        <taxon>Shinella</taxon>
    </lineage>
</organism>
<dbReference type="RefSeq" id="WP_244763583.1">
    <property type="nucleotide sequence ID" value="NZ_JALJCJ010000008.1"/>
</dbReference>
<protein>
    <submittedName>
        <fullName evidence="7">MFS transporter</fullName>
    </submittedName>
</protein>
<evidence type="ECO:0000256" key="5">
    <source>
        <dbReference type="ARBA" id="ARBA00023136"/>
    </source>
</evidence>
<sequence length="422" mass="43682">MRGNNQAISLALPDSASTASAKAGDLRFFLLIGALYFTQGLPMGLSMEAVPVMMRQSGVSMDIIALVPLAGLPWIIKFLWAPMVDNRWKPGLGRRKSWIVPMQTILTACLILLAFVSLEGTGLWIAVAALVIGTIASATQDTATDGLAAEQLAGRGLAYANALQVGGMMAGFMIGGGGVLMVADTLGQQGIFLLLALVPLLTIGLTLSWREPSRPEKAQQSQKARLANTFRRPGVFLLLILAFIYGGAHAGGLSVSKIFLVDLGWSNQQTGLIATVSGLVMLALGCPLGSVLTARNRWIAMGVGMALAAVSFALWALIAGGVLPASWPIVLAAISVLSVASGFIAVAAATIIMAFGGAGEQAGTDVTVLQSANVFGEMAIAGLVVWFAGRTGYAVTFAGAAATLVLALLFVSRAARALLVTR</sequence>
<keyword evidence="4 6" id="KW-1133">Transmembrane helix</keyword>
<keyword evidence="5 6" id="KW-0472">Membrane</keyword>
<dbReference type="InterPro" id="IPR024371">
    <property type="entry name" value="AcetylCoA_trans_1-like"/>
</dbReference>
<feature type="transmembrane region" description="Helical" evidence="6">
    <location>
        <begin position="230"/>
        <end position="251"/>
    </location>
</feature>
<dbReference type="PANTHER" id="PTHR12778">
    <property type="entry name" value="SOLUTE CARRIER FAMILY 33 ACETYL-COA TRANSPORTER -RELATED"/>
    <property type="match status" value="1"/>
</dbReference>
<evidence type="ECO:0000256" key="1">
    <source>
        <dbReference type="ARBA" id="ARBA00004141"/>
    </source>
</evidence>
<keyword evidence="8" id="KW-1185">Reference proteome</keyword>
<keyword evidence="3 6" id="KW-0812">Transmembrane</keyword>
<comment type="subcellular location">
    <subcellularLocation>
        <location evidence="1">Membrane</location>
        <topology evidence="1">Multi-pass membrane protein</topology>
    </subcellularLocation>
</comment>
<accession>A0ABT8XLA4</accession>
<comment type="caution">
    <text evidence="7">The sequence shown here is derived from an EMBL/GenBank/DDBJ whole genome shotgun (WGS) entry which is preliminary data.</text>
</comment>
<evidence type="ECO:0000256" key="3">
    <source>
        <dbReference type="ARBA" id="ARBA00022692"/>
    </source>
</evidence>
<feature type="transmembrane region" description="Helical" evidence="6">
    <location>
        <begin position="59"/>
        <end position="76"/>
    </location>
</feature>
<feature type="transmembrane region" description="Helical" evidence="6">
    <location>
        <begin position="393"/>
        <end position="412"/>
    </location>
</feature>
<evidence type="ECO:0000256" key="6">
    <source>
        <dbReference type="SAM" id="Phobius"/>
    </source>
</evidence>
<name>A0ABT8XLA4_9HYPH</name>
<feature type="transmembrane region" description="Helical" evidence="6">
    <location>
        <begin position="329"/>
        <end position="355"/>
    </location>
</feature>
<feature type="transmembrane region" description="Helical" evidence="6">
    <location>
        <begin position="28"/>
        <end position="47"/>
    </location>
</feature>
<dbReference type="Proteomes" id="UP001177080">
    <property type="component" value="Unassembled WGS sequence"/>
</dbReference>
<feature type="transmembrane region" description="Helical" evidence="6">
    <location>
        <begin position="159"/>
        <end position="183"/>
    </location>
</feature>
<feature type="transmembrane region" description="Helical" evidence="6">
    <location>
        <begin position="122"/>
        <end position="139"/>
    </location>
</feature>